<dbReference type="InterPro" id="IPR036116">
    <property type="entry name" value="FN3_sf"/>
</dbReference>
<dbReference type="EMBL" id="MFHQ01000017">
    <property type="protein sequence ID" value="OGF74528.1"/>
    <property type="molecule type" value="Genomic_DNA"/>
</dbReference>
<sequence length="458" mass="47047">MATFAYNGALSSQTAFEATSGAVKNTDYRGNINQTVVAPGSGTVKVKGKFSYYGNSTAWGAGKVSLDLWNSANSTFVANLGCVTLSANTVWTTASFSSDASVTGGTTYTIRVNFIAKTKSNSNTAVTLGVDNIVVNFAPTGFSASAVAGSTNVSLSWTASTAGSGANGLHATTPYKVYRDTGSPVSTFLANSTTNSYTDSSTAGNTTYYYAVSDVDTASDESPLSSESSVLTNPDVPTSLNFTNVLDITLTVNLTAPTGGAASYKIERCSGSGCSNFTEIASGQNGTSYNDSGLTASTLYRYQIRATNSSGDGAYSAIGETTTGSAAVYSVSITSNGVIEYGFVDLSTASSTVGNGYTQTAQNDGNTTEKLNVKSSDAAGGTSWTLAATIGTNQYKHEFSTTTGSVWTVMPDSSTYVTAAPSVAVSGTVNFDFRLTVPSASTDYQQKSITITVQATAP</sequence>
<name>A0A1F5WFR4_9BACT</name>
<accession>A0A1F5WFR4</accession>
<feature type="domain" description="Fibronectin type-III" evidence="1">
    <location>
        <begin position="138"/>
        <end position="235"/>
    </location>
</feature>
<dbReference type="SUPFAM" id="SSF49265">
    <property type="entry name" value="Fibronectin type III"/>
    <property type="match status" value="1"/>
</dbReference>
<dbReference type="Gene3D" id="2.60.40.10">
    <property type="entry name" value="Immunoglobulins"/>
    <property type="match status" value="2"/>
</dbReference>
<organism evidence="2 3">
    <name type="scientific">Candidatus Giovannonibacteria bacterium RIFCSPHIGHO2_02_FULL_46_20</name>
    <dbReference type="NCBI Taxonomy" id="1798338"/>
    <lineage>
        <taxon>Bacteria</taxon>
        <taxon>Candidatus Giovannoniibacteriota</taxon>
    </lineage>
</organism>
<dbReference type="Pfam" id="PF00041">
    <property type="entry name" value="fn3"/>
    <property type="match status" value="1"/>
</dbReference>
<dbReference type="InterPro" id="IPR003961">
    <property type="entry name" value="FN3_dom"/>
</dbReference>
<reference evidence="2 3" key="1">
    <citation type="journal article" date="2016" name="Nat. Commun.">
        <title>Thousands of microbial genomes shed light on interconnected biogeochemical processes in an aquifer system.</title>
        <authorList>
            <person name="Anantharaman K."/>
            <person name="Brown C.T."/>
            <person name="Hug L.A."/>
            <person name="Sharon I."/>
            <person name="Castelle C.J."/>
            <person name="Probst A.J."/>
            <person name="Thomas B.C."/>
            <person name="Singh A."/>
            <person name="Wilkins M.J."/>
            <person name="Karaoz U."/>
            <person name="Brodie E.L."/>
            <person name="Williams K.H."/>
            <person name="Hubbard S.S."/>
            <person name="Banfield J.F."/>
        </authorList>
    </citation>
    <scope>NUCLEOTIDE SEQUENCE [LARGE SCALE GENOMIC DNA]</scope>
</reference>
<dbReference type="PROSITE" id="PS50853">
    <property type="entry name" value="FN3"/>
    <property type="match status" value="2"/>
</dbReference>
<evidence type="ECO:0000313" key="2">
    <source>
        <dbReference type="EMBL" id="OGF74528.1"/>
    </source>
</evidence>
<evidence type="ECO:0000259" key="1">
    <source>
        <dbReference type="PROSITE" id="PS50853"/>
    </source>
</evidence>
<protein>
    <recommendedName>
        <fullName evidence="1">Fibronectin type-III domain-containing protein</fullName>
    </recommendedName>
</protein>
<comment type="caution">
    <text evidence="2">The sequence shown here is derived from an EMBL/GenBank/DDBJ whole genome shotgun (WGS) entry which is preliminary data.</text>
</comment>
<dbReference type="CDD" id="cd00063">
    <property type="entry name" value="FN3"/>
    <property type="match status" value="1"/>
</dbReference>
<dbReference type="InterPro" id="IPR013783">
    <property type="entry name" value="Ig-like_fold"/>
</dbReference>
<proteinExistence type="predicted"/>
<dbReference type="Proteomes" id="UP000178406">
    <property type="component" value="Unassembled WGS sequence"/>
</dbReference>
<dbReference type="AlphaFoldDB" id="A0A1F5WFR4"/>
<gene>
    <name evidence="2" type="ORF">A3J56_01150</name>
</gene>
<dbReference type="SMART" id="SM00060">
    <property type="entry name" value="FN3"/>
    <property type="match status" value="2"/>
</dbReference>
<evidence type="ECO:0000313" key="3">
    <source>
        <dbReference type="Proteomes" id="UP000178406"/>
    </source>
</evidence>
<dbReference type="STRING" id="1798338.A3J56_01150"/>
<feature type="domain" description="Fibronectin type-III" evidence="1">
    <location>
        <begin position="236"/>
        <end position="326"/>
    </location>
</feature>